<gene>
    <name evidence="9" type="primary">LOC106754785</name>
</gene>
<evidence type="ECO:0000256" key="1">
    <source>
        <dbReference type="ARBA" id="ARBA00004119"/>
    </source>
</evidence>
<sequence>MTPFMTAKLGGKFVTVDASRLFVSTLQVILVPVLAGAFLNQFFQPVVKFVSPIMPPFAVTSVAILCGNAIAQSSSAILVCGGEVILAIFVLHASGFFFDYVFSTLIGLDLSSSRTISTQLLFVAGGLVLLWCYIECDCIGVGVGVKVGDYSGWVHREGAAPEDAVES</sequence>
<dbReference type="Gene3D" id="1.20.1530.20">
    <property type="match status" value="1"/>
</dbReference>
<comment type="subcellular location">
    <subcellularLocation>
        <location evidence="2">Membrane</location>
        <topology evidence="2">Multi-pass membrane protein</topology>
    </subcellularLocation>
    <subcellularLocation>
        <location evidence="1">Plastid</location>
        <location evidence="1">Chloroplast envelope</location>
    </subcellularLocation>
</comment>
<evidence type="ECO:0000256" key="7">
    <source>
        <dbReference type="SAM" id="Phobius"/>
    </source>
</evidence>
<dbReference type="Proteomes" id="UP000087766">
    <property type="component" value="Unplaced"/>
</dbReference>
<dbReference type="GO" id="GO:0009941">
    <property type="term" value="C:chloroplast envelope"/>
    <property type="evidence" value="ECO:0007669"/>
    <property type="project" value="UniProtKB-SubCell"/>
</dbReference>
<dbReference type="OrthoDB" id="203097at2759"/>
<name>A0A1S3TEZ5_VIGRR</name>
<reference evidence="9" key="1">
    <citation type="submission" date="2025-08" db="UniProtKB">
        <authorList>
            <consortium name="RefSeq"/>
        </authorList>
    </citation>
    <scope>IDENTIFICATION</scope>
    <source>
        <tissue evidence="9">Leaf</tissue>
    </source>
</reference>
<dbReference type="RefSeq" id="XP_014492335.1">
    <property type="nucleotide sequence ID" value="XM_014636849.1"/>
</dbReference>
<feature type="transmembrane region" description="Helical" evidence="7">
    <location>
        <begin position="116"/>
        <end position="134"/>
    </location>
</feature>
<dbReference type="InterPro" id="IPR002657">
    <property type="entry name" value="BilAc:Na_symport/Acr3"/>
</dbReference>
<comment type="similarity">
    <text evidence="3">Belongs to the bile acid:sodium symporter (BASS) (TC 2.A.28) family.</text>
</comment>
<organism evidence="8 9">
    <name type="scientific">Vigna radiata var. radiata</name>
    <name type="common">Mung bean</name>
    <name type="synonym">Phaseolus aureus</name>
    <dbReference type="NCBI Taxonomy" id="3916"/>
    <lineage>
        <taxon>Eukaryota</taxon>
        <taxon>Viridiplantae</taxon>
        <taxon>Streptophyta</taxon>
        <taxon>Embryophyta</taxon>
        <taxon>Tracheophyta</taxon>
        <taxon>Spermatophyta</taxon>
        <taxon>Magnoliopsida</taxon>
        <taxon>eudicotyledons</taxon>
        <taxon>Gunneridae</taxon>
        <taxon>Pentapetalae</taxon>
        <taxon>rosids</taxon>
        <taxon>fabids</taxon>
        <taxon>Fabales</taxon>
        <taxon>Fabaceae</taxon>
        <taxon>Papilionoideae</taxon>
        <taxon>50 kb inversion clade</taxon>
        <taxon>NPAAA clade</taxon>
        <taxon>indigoferoid/millettioid clade</taxon>
        <taxon>Phaseoleae</taxon>
        <taxon>Vigna</taxon>
    </lineage>
</organism>
<evidence type="ECO:0000256" key="5">
    <source>
        <dbReference type="ARBA" id="ARBA00022989"/>
    </source>
</evidence>
<keyword evidence="4 7" id="KW-0812">Transmembrane</keyword>
<evidence type="ECO:0000313" key="9">
    <source>
        <dbReference type="RefSeq" id="XP_014492335.1"/>
    </source>
</evidence>
<evidence type="ECO:0000256" key="2">
    <source>
        <dbReference type="ARBA" id="ARBA00004141"/>
    </source>
</evidence>
<evidence type="ECO:0000256" key="6">
    <source>
        <dbReference type="ARBA" id="ARBA00023136"/>
    </source>
</evidence>
<evidence type="ECO:0000313" key="8">
    <source>
        <dbReference type="Proteomes" id="UP000087766"/>
    </source>
</evidence>
<dbReference type="GO" id="GO:0016020">
    <property type="term" value="C:membrane"/>
    <property type="evidence" value="ECO:0007669"/>
    <property type="project" value="UniProtKB-SubCell"/>
</dbReference>
<dbReference type="Pfam" id="PF01758">
    <property type="entry name" value="SBF"/>
    <property type="match status" value="1"/>
</dbReference>
<dbReference type="PANTHER" id="PTHR10361:SF28">
    <property type="entry name" value="P3 PROTEIN-RELATED"/>
    <property type="match status" value="1"/>
</dbReference>
<dbReference type="GeneID" id="106754785"/>
<protein>
    <submittedName>
        <fullName evidence="9">Probable sodium/metabolite cotransporter BASS1, chloroplastic</fullName>
    </submittedName>
</protein>
<dbReference type="InterPro" id="IPR004710">
    <property type="entry name" value="Bilac:Na_transpt"/>
</dbReference>
<feature type="transmembrane region" description="Helical" evidence="7">
    <location>
        <begin position="77"/>
        <end position="96"/>
    </location>
</feature>
<dbReference type="PANTHER" id="PTHR10361">
    <property type="entry name" value="SODIUM-BILE ACID COTRANSPORTER"/>
    <property type="match status" value="1"/>
</dbReference>
<keyword evidence="8" id="KW-1185">Reference proteome</keyword>
<accession>A0A1S3TEZ5</accession>
<dbReference type="InterPro" id="IPR038770">
    <property type="entry name" value="Na+/solute_symporter_sf"/>
</dbReference>
<keyword evidence="6 7" id="KW-0472">Membrane</keyword>
<evidence type="ECO:0000256" key="4">
    <source>
        <dbReference type="ARBA" id="ARBA00022692"/>
    </source>
</evidence>
<evidence type="ECO:0000256" key="3">
    <source>
        <dbReference type="ARBA" id="ARBA00006528"/>
    </source>
</evidence>
<feature type="transmembrane region" description="Helical" evidence="7">
    <location>
        <begin position="21"/>
        <end position="43"/>
    </location>
</feature>
<feature type="transmembrane region" description="Helical" evidence="7">
    <location>
        <begin position="49"/>
        <end position="70"/>
    </location>
</feature>
<keyword evidence="5 7" id="KW-1133">Transmembrane helix</keyword>
<dbReference type="KEGG" id="vra:106754785"/>
<dbReference type="AlphaFoldDB" id="A0A1S3TEZ5"/>
<proteinExistence type="inferred from homology"/>